<dbReference type="InParanoid" id="A0A1Y2GVI4"/>
<dbReference type="STRING" id="64571.A0A1Y2GVI4"/>
<accession>A0A1Y2GVI4</accession>
<dbReference type="EMBL" id="MCFF01000009">
    <property type="protein sequence ID" value="ORZ23775.1"/>
    <property type="molecule type" value="Genomic_DNA"/>
</dbReference>
<dbReference type="Proteomes" id="UP000193648">
    <property type="component" value="Unassembled WGS sequence"/>
</dbReference>
<comment type="caution">
    <text evidence="1">The sequence shown here is derived from an EMBL/GenBank/DDBJ whole genome shotgun (WGS) entry which is preliminary data.</text>
</comment>
<keyword evidence="2" id="KW-1185">Reference proteome</keyword>
<dbReference type="GeneID" id="33565259"/>
<protein>
    <recommendedName>
        <fullName evidence="3">Transposase Helix-turn-helix domain-containing protein</fullName>
    </recommendedName>
</protein>
<dbReference type="InterPro" id="IPR013324">
    <property type="entry name" value="RNA_pol_sigma_r3/r4-like"/>
</dbReference>
<dbReference type="AlphaFoldDB" id="A0A1Y2GVI4"/>
<organism evidence="1 2">
    <name type="scientific">Lobosporangium transversale</name>
    <dbReference type="NCBI Taxonomy" id="64571"/>
    <lineage>
        <taxon>Eukaryota</taxon>
        <taxon>Fungi</taxon>
        <taxon>Fungi incertae sedis</taxon>
        <taxon>Mucoromycota</taxon>
        <taxon>Mortierellomycotina</taxon>
        <taxon>Mortierellomycetes</taxon>
        <taxon>Mortierellales</taxon>
        <taxon>Mortierellaceae</taxon>
        <taxon>Lobosporangium</taxon>
    </lineage>
</organism>
<dbReference type="RefSeq" id="XP_021883589.1">
    <property type="nucleotide sequence ID" value="XM_022023415.1"/>
</dbReference>
<evidence type="ECO:0008006" key="3">
    <source>
        <dbReference type="Google" id="ProtNLM"/>
    </source>
</evidence>
<gene>
    <name evidence="1" type="ORF">BCR41DRAFT_349168</name>
</gene>
<reference evidence="1 2" key="1">
    <citation type="submission" date="2016-07" db="EMBL/GenBank/DDBJ databases">
        <title>Pervasive Adenine N6-methylation of Active Genes in Fungi.</title>
        <authorList>
            <consortium name="DOE Joint Genome Institute"/>
            <person name="Mondo S.J."/>
            <person name="Dannebaum R.O."/>
            <person name="Kuo R.C."/>
            <person name="Labutti K."/>
            <person name="Haridas S."/>
            <person name="Kuo A."/>
            <person name="Salamov A."/>
            <person name="Ahrendt S.R."/>
            <person name="Lipzen A."/>
            <person name="Sullivan W."/>
            <person name="Andreopoulos W.B."/>
            <person name="Clum A."/>
            <person name="Lindquist E."/>
            <person name="Daum C."/>
            <person name="Ramamoorthy G.K."/>
            <person name="Gryganskyi A."/>
            <person name="Culley D."/>
            <person name="Magnuson J.K."/>
            <person name="James T.Y."/>
            <person name="O'Malley M.A."/>
            <person name="Stajich J.E."/>
            <person name="Spatafora J.W."/>
            <person name="Visel A."/>
            <person name="Grigoriev I.V."/>
        </authorList>
    </citation>
    <scope>NUCLEOTIDE SEQUENCE [LARGE SCALE GENOMIC DNA]</scope>
    <source>
        <strain evidence="1 2">NRRL 3116</strain>
    </source>
</reference>
<evidence type="ECO:0000313" key="2">
    <source>
        <dbReference type="Proteomes" id="UP000193648"/>
    </source>
</evidence>
<sequence>MPTIRTRNQRLTDAIEQRFLRAVEEVRRHVENGDDADLFQLETYANVLSFMYRNRYLRPRCRKPYSIELRDRVLDAYNAEDYSGIIRLTPEQFQELAEILGRDPLFRLRKTGDPLANIKIQLKVTLFRLGTKGISIKKVAWIFGCSVGTVHSYTWRCIKAINNLVEQFVVWPDREEKLEILKWFKENKGFPHMLVQKSR</sequence>
<evidence type="ECO:0000313" key="1">
    <source>
        <dbReference type="EMBL" id="ORZ23775.1"/>
    </source>
</evidence>
<proteinExistence type="predicted"/>
<dbReference type="SUPFAM" id="SSF88659">
    <property type="entry name" value="Sigma3 and sigma4 domains of RNA polymerase sigma factors"/>
    <property type="match status" value="1"/>
</dbReference>
<dbReference type="OrthoDB" id="2440549at2759"/>
<name>A0A1Y2GVI4_9FUNG</name>